<protein>
    <submittedName>
        <fullName evidence="1">Uncharacterized protein</fullName>
    </submittedName>
</protein>
<evidence type="ECO:0000313" key="1">
    <source>
        <dbReference type="EMBL" id="SDF62160.1"/>
    </source>
</evidence>
<name>A0A1G7MM37_CHIFI</name>
<sequence length="397" mass="45285">MKTKNAYVFETLDNLISFELNPSLHTLPIEHDAARQKVERVAAEVKRLQLEFRKQFFNLPGESKSAAMISKSYDAVVLLINRAYSYTQHKDIAASKLLPVLETALAGLQELRLFLEQNYAKYLTPDRLVGIIELMDLRDLIMSKRQALYDIMIAQNNPDEPCQIVLSALDDFCLKIASGETIQLKEADYYKMIIGNIENYAGQETALSDCPSLHELLLFWNLNSKLCIRYFSYGMEAFMKEKATIEGQLDYLRDQLKKVNVLPQNPGFIYNADYPSIKTYFTDFITNEITYLENKNVGFLPNEKYKAEKDKVTPFKVMCNLSGDQISLLLRAAAELKMIVARSVTAVFNAIVPFLSTEHQADLSTGNMRVKSYQGEDRDKDVVIGKLQQMIELIKGF</sequence>
<reference evidence="2" key="1">
    <citation type="submission" date="2016-10" db="EMBL/GenBank/DDBJ databases">
        <authorList>
            <person name="Varghese N."/>
            <person name="Submissions S."/>
        </authorList>
    </citation>
    <scope>NUCLEOTIDE SEQUENCE [LARGE SCALE GENOMIC DNA]</scope>
    <source>
        <strain evidence="2">DSM 527</strain>
    </source>
</reference>
<dbReference type="EMBL" id="FNBN01000002">
    <property type="protein sequence ID" value="SDF62160.1"/>
    <property type="molecule type" value="Genomic_DNA"/>
</dbReference>
<organism evidence="1 2">
    <name type="scientific">Chitinophaga filiformis</name>
    <name type="common">Myxococcus filiformis</name>
    <name type="synonym">Flexibacter filiformis</name>
    <dbReference type="NCBI Taxonomy" id="104663"/>
    <lineage>
        <taxon>Bacteria</taxon>
        <taxon>Pseudomonadati</taxon>
        <taxon>Bacteroidota</taxon>
        <taxon>Chitinophagia</taxon>
        <taxon>Chitinophagales</taxon>
        <taxon>Chitinophagaceae</taxon>
        <taxon>Chitinophaga</taxon>
    </lineage>
</organism>
<dbReference type="Proteomes" id="UP000199045">
    <property type="component" value="Unassembled WGS sequence"/>
</dbReference>
<gene>
    <name evidence="1" type="ORF">SAMN04488121_102470</name>
</gene>
<accession>A0A1G7MM37</accession>
<dbReference type="RefSeq" id="WP_089830858.1">
    <property type="nucleotide sequence ID" value="NZ_FNBN01000002.1"/>
</dbReference>
<dbReference type="AlphaFoldDB" id="A0A1G7MM37"/>
<proteinExistence type="predicted"/>
<evidence type="ECO:0000313" key="2">
    <source>
        <dbReference type="Proteomes" id="UP000199045"/>
    </source>
</evidence>